<dbReference type="AlphaFoldDB" id="A0A423FE47"/>
<dbReference type="RefSeq" id="WP_123474704.1">
    <property type="nucleotide sequence ID" value="NZ_JBOFBE010000027.1"/>
</dbReference>
<dbReference type="InterPro" id="IPR001110">
    <property type="entry name" value="UPF0012_CS"/>
</dbReference>
<dbReference type="PROSITE" id="PS01227">
    <property type="entry name" value="UPF0012"/>
    <property type="match status" value="1"/>
</dbReference>
<dbReference type="Proteomes" id="UP000283389">
    <property type="component" value="Unassembled WGS sequence"/>
</dbReference>
<dbReference type="Gene3D" id="3.60.110.10">
    <property type="entry name" value="Carbon-nitrogen hydrolase"/>
    <property type="match status" value="1"/>
</dbReference>
<dbReference type="InterPro" id="IPR036526">
    <property type="entry name" value="C-N_Hydrolase_sf"/>
</dbReference>
<dbReference type="EMBL" id="MOAZ01000004">
    <property type="protein sequence ID" value="ROM55440.1"/>
    <property type="molecule type" value="Genomic_DNA"/>
</dbReference>
<feature type="domain" description="CN hydrolase" evidence="2">
    <location>
        <begin position="1"/>
        <end position="234"/>
    </location>
</feature>
<name>A0A423FE47_9PSED</name>
<dbReference type="PANTHER" id="PTHR23088">
    <property type="entry name" value="NITRILASE-RELATED"/>
    <property type="match status" value="1"/>
</dbReference>
<organism evidence="3 4">
    <name type="scientific">Pseudomonas canadensis</name>
    <dbReference type="NCBI Taxonomy" id="915099"/>
    <lineage>
        <taxon>Bacteria</taxon>
        <taxon>Pseudomonadati</taxon>
        <taxon>Pseudomonadota</taxon>
        <taxon>Gammaproteobacteria</taxon>
        <taxon>Pseudomonadales</taxon>
        <taxon>Pseudomonadaceae</taxon>
        <taxon>Pseudomonas</taxon>
    </lineage>
</organism>
<dbReference type="Pfam" id="PF00795">
    <property type="entry name" value="CN_hydrolase"/>
    <property type="match status" value="1"/>
</dbReference>
<gene>
    <name evidence="3" type="ORF">BK649_07050</name>
</gene>
<proteinExistence type="inferred from homology"/>
<dbReference type="GO" id="GO:0016787">
    <property type="term" value="F:hydrolase activity"/>
    <property type="evidence" value="ECO:0007669"/>
    <property type="project" value="UniProtKB-KW"/>
</dbReference>
<dbReference type="CDD" id="cd07576">
    <property type="entry name" value="R-amidase_like"/>
    <property type="match status" value="1"/>
</dbReference>
<evidence type="ECO:0000313" key="3">
    <source>
        <dbReference type="EMBL" id="ROM55440.1"/>
    </source>
</evidence>
<dbReference type="InterPro" id="IPR003010">
    <property type="entry name" value="C-N_Hydrolase"/>
</dbReference>
<evidence type="ECO:0000313" key="4">
    <source>
        <dbReference type="Proteomes" id="UP000283389"/>
    </source>
</evidence>
<dbReference type="PROSITE" id="PS50263">
    <property type="entry name" value="CN_HYDROLASE"/>
    <property type="match status" value="1"/>
</dbReference>
<protein>
    <submittedName>
        <fullName evidence="3">Carbon-nitrogen hydrolase</fullName>
    </submittedName>
</protein>
<comment type="caution">
    <text evidence="3">The sequence shown here is derived from an EMBL/GenBank/DDBJ whole genome shotgun (WGS) entry which is preliminary data.</text>
</comment>
<keyword evidence="3" id="KW-0378">Hydrolase</keyword>
<dbReference type="SUPFAM" id="SSF56317">
    <property type="entry name" value="Carbon-nitrogen hydrolase"/>
    <property type="match status" value="1"/>
</dbReference>
<accession>A0A423FE47</accession>
<dbReference type="InterPro" id="IPR044083">
    <property type="entry name" value="RamA-like"/>
</dbReference>
<reference evidence="3 4" key="1">
    <citation type="submission" date="2016-10" db="EMBL/GenBank/DDBJ databases">
        <title>Comparative genome analysis of multiple Pseudomonas spp. focuses on biocontrol and plant growth promoting traits.</title>
        <authorList>
            <person name="Tao X.-Y."/>
            <person name="Taylor C.G."/>
        </authorList>
    </citation>
    <scope>NUCLEOTIDE SEQUENCE [LARGE SCALE GENOMIC DNA]</scope>
    <source>
        <strain evidence="3 4">36C8</strain>
    </source>
</reference>
<evidence type="ECO:0000256" key="1">
    <source>
        <dbReference type="ARBA" id="ARBA00010613"/>
    </source>
</evidence>
<comment type="similarity">
    <text evidence="1">Belongs to the carbon-nitrogen hydrolase superfamily. NIT1/NIT2 family.</text>
</comment>
<dbReference type="PANTHER" id="PTHR23088:SF27">
    <property type="entry name" value="DEAMINATED GLUTATHIONE AMIDASE"/>
    <property type="match status" value="1"/>
</dbReference>
<sequence>MKVEFAQLAGRDNDTAYNLERALAAIAACADDTQLIVFPETHLTGFPTAETVADIAEPLEGPTVQAIIEAARARDIAVVIGIAEHDGGQFYNTTLLITPEGIALRYRKTHLWPLERGVFNPGDRYPTCMWNGLRVGLLICYDIEFPETARALAQLGAELLIVTNGNMDPYGPTHRTAIMARAQENQAFALMVNRVEAGDGDLVFAGGSALVDPFGTLLFEAGREEGQFAVELDLDQLAAARKDYRYLDDQRMKLPGEVIERSDGARELLIPQAQR</sequence>
<evidence type="ECO:0000259" key="2">
    <source>
        <dbReference type="PROSITE" id="PS50263"/>
    </source>
</evidence>